<dbReference type="SMART" id="SM00044">
    <property type="entry name" value="CYCc"/>
    <property type="match status" value="1"/>
</dbReference>
<dbReference type="PROSITE" id="PS50125">
    <property type="entry name" value="GUANYLATE_CYCLASE_2"/>
    <property type="match status" value="1"/>
</dbReference>
<protein>
    <submittedName>
        <fullName evidence="5">Adenylate/guanylate cyclase</fullName>
    </submittedName>
</protein>
<dbReference type="AlphaFoldDB" id="H7EPP0"/>
<evidence type="ECO:0000259" key="3">
    <source>
        <dbReference type="PROSITE" id="PS50110"/>
    </source>
</evidence>
<evidence type="ECO:0000259" key="4">
    <source>
        <dbReference type="PROSITE" id="PS50125"/>
    </source>
</evidence>
<evidence type="ECO:0000313" key="6">
    <source>
        <dbReference type="Proteomes" id="UP000003571"/>
    </source>
</evidence>
<keyword evidence="2" id="KW-0802">TPR repeat</keyword>
<dbReference type="OrthoDB" id="9806704at2"/>
<dbReference type="Pfam" id="PF00211">
    <property type="entry name" value="Guanylate_cyc"/>
    <property type="match status" value="1"/>
</dbReference>
<proteinExistence type="predicted"/>
<feature type="repeat" description="TPR" evidence="2">
    <location>
        <begin position="556"/>
        <end position="589"/>
    </location>
</feature>
<keyword evidence="6" id="KW-1185">Reference proteome</keyword>
<dbReference type="GO" id="GO:0000160">
    <property type="term" value="P:phosphorelay signal transduction system"/>
    <property type="evidence" value="ECO:0007669"/>
    <property type="project" value="InterPro"/>
</dbReference>
<comment type="caution">
    <text evidence="5">The sequence shown here is derived from an EMBL/GenBank/DDBJ whole genome shotgun (WGS) entry which is preliminary data.</text>
</comment>
<dbReference type="EMBL" id="AGRW01000055">
    <property type="protein sequence ID" value="EIC00441.1"/>
    <property type="molecule type" value="Genomic_DNA"/>
</dbReference>
<dbReference type="GO" id="GO:0006171">
    <property type="term" value="P:cAMP biosynthetic process"/>
    <property type="evidence" value="ECO:0007669"/>
    <property type="project" value="TreeGrafter"/>
</dbReference>
<dbReference type="PATRIC" id="fig|907348.3.peg.2953"/>
<dbReference type="eggNOG" id="COG2114">
    <property type="taxonomic scope" value="Bacteria"/>
</dbReference>
<evidence type="ECO:0000256" key="1">
    <source>
        <dbReference type="PROSITE-ProRule" id="PRU00169"/>
    </source>
</evidence>
<evidence type="ECO:0000313" key="5">
    <source>
        <dbReference type="EMBL" id="EIC00441.1"/>
    </source>
</evidence>
<dbReference type="SUPFAM" id="SSF52172">
    <property type="entry name" value="CheY-like"/>
    <property type="match status" value="1"/>
</dbReference>
<feature type="domain" description="Response regulatory" evidence="3">
    <location>
        <begin position="4"/>
        <end position="120"/>
    </location>
</feature>
<dbReference type="CDD" id="cd07302">
    <property type="entry name" value="CHD"/>
    <property type="match status" value="1"/>
</dbReference>
<dbReference type="InterPro" id="IPR029787">
    <property type="entry name" value="Nucleotide_cyclase"/>
</dbReference>
<dbReference type="PANTHER" id="PTHR43081">
    <property type="entry name" value="ADENYLATE CYCLASE, TERMINAL-DIFFERENTIATION SPECIFIC-RELATED"/>
    <property type="match status" value="1"/>
</dbReference>
<dbReference type="GO" id="GO:0004016">
    <property type="term" value="F:adenylate cyclase activity"/>
    <property type="evidence" value="ECO:0007669"/>
    <property type="project" value="UniProtKB-ARBA"/>
</dbReference>
<dbReference type="Gene3D" id="3.40.50.2300">
    <property type="match status" value="1"/>
</dbReference>
<dbReference type="InterPro" id="IPR019734">
    <property type="entry name" value="TPR_rpt"/>
</dbReference>
<dbReference type="InterPro" id="IPR011990">
    <property type="entry name" value="TPR-like_helical_dom_sf"/>
</dbReference>
<sequence length="619" mass="68870">MSKKIVILEPSATLQKLFATTLDGDEYGIQFATDGKEAIYMLLESVPDLFLLNAELDNPGSYEVVRIVRTISCLKGLSVGMYATTPFPFDEELAQNCGADVFLLMDKNTMSMSVAELVQISGLRVDRLAVVQARKEIDDGVLFKNAVKILRSDSFRSMILTRIIQIFDIIESVEDVVREFLSIIVEVCEVPMAGLFIVEDDGPHGYCLHASNIGNREIDDFMGVCATDFEKIQPDYNVAKVQPLLFEPRPDLDRFYTKTVQLSSYESADLRTLDERSYFGTVHVVAEGNISFDKQDVFEFCVKNAGILFDKVLIVKKKMFFERRIRRAFSRFVPEQIIDDLVLQVDNTDEKVGVGETRAVAILFSDIRSFTNISERNKPDVIVSFLNRYFSIMVDIIKKHGGTIDKFIGDAIMAEFGTPVSYEDNSSRAVAAACEMRSALASVDIGDLVLPEGMSFNIGIGIHYGDVIVGSIGSKDKTDYSVIGDNVNLASRLEGLTKTYGTQVLVSGSVFDDVLKSSGENAFAFRHLDDVRVKGKATAVPIYAVDRDENEFPAAYKDYYIKGMGLYKQGIWNLAKDYFDKALSAAPNDKAASLMRSRCAEFIASPPEKWDGAIAFMTK</sequence>
<comment type="caution">
    <text evidence="1">Lacks conserved residue(s) required for the propagation of feature annotation.</text>
</comment>
<reference evidence="5 6" key="1">
    <citation type="submission" date="2011-09" db="EMBL/GenBank/DDBJ databases">
        <title>The draft genome of Treponema saccharophilum DSM 2985.</title>
        <authorList>
            <consortium name="US DOE Joint Genome Institute (JGI-PGF)"/>
            <person name="Lucas S."/>
            <person name="Copeland A."/>
            <person name="Lapidus A."/>
            <person name="Glavina del Rio T."/>
            <person name="Dalin E."/>
            <person name="Tice H."/>
            <person name="Bruce D."/>
            <person name="Goodwin L."/>
            <person name="Pitluck S."/>
            <person name="Peters L."/>
            <person name="Kyrpides N."/>
            <person name="Mavromatis K."/>
            <person name="Ivanova N."/>
            <person name="Markowitz V."/>
            <person name="Cheng J.-F."/>
            <person name="Hugenholtz P."/>
            <person name="Woyke T."/>
            <person name="Wu D."/>
            <person name="Gronow S."/>
            <person name="Wellnitz S."/>
            <person name="Brambilla E."/>
            <person name="Klenk H.-P."/>
            <person name="Eisen J.A."/>
        </authorList>
    </citation>
    <scope>NUCLEOTIDE SEQUENCE [LARGE SCALE GENOMIC DNA]</scope>
    <source>
        <strain evidence="5 6">DSM 2985</strain>
    </source>
</reference>
<dbReference type="InterPro" id="IPR050697">
    <property type="entry name" value="Adenylyl/Guanylyl_Cyclase_3/4"/>
</dbReference>
<dbReference type="InterPro" id="IPR011006">
    <property type="entry name" value="CheY-like_superfamily"/>
</dbReference>
<dbReference type="STRING" id="907348.TresaDRAFT_0535"/>
<dbReference type="Gene3D" id="3.30.70.1230">
    <property type="entry name" value="Nucleotide cyclase"/>
    <property type="match status" value="1"/>
</dbReference>
<dbReference type="PROSITE" id="PS50005">
    <property type="entry name" value="TPR"/>
    <property type="match status" value="1"/>
</dbReference>
<evidence type="ECO:0000256" key="2">
    <source>
        <dbReference type="PROSITE-ProRule" id="PRU00339"/>
    </source>
</evidence>
<dbReference type="Proteomes" id="UP000003571">
    <property type="component" value="Unassembled WGS sequence"/>
</dbReference>
<dbReference type="SUPFAM" id="SSF48452">
    <property type="entry name" value="TPR-like"/>
    <property type="match status" value="1"/>
</dbReference>
<feature type="domain" description="Guanylate cyclase" evidence="4">
    <location>
        <begin position="361"/>
        <end position="494"/>
    </location>
</feature>
<dbReference type="InterPro" id="IPR001789">
    <property type="entry name" value="Sig_transdc_resp-reg_receiver"/>
</dbReference>
<dbReference type="InterPro" id="IPR001054">
    <property type="entry name" value="A/G_cyclase"/>
</dbReference>
<gene>
    <name evidence="5" type="ORF">TresaDRAFT_0535</name>
</gene>
<name>H7EPP0_9SPIR</name>
<dbReference type="PROSITE" id="PS50110">
    <property type="entry name" value="RESPONSE_REGULATORY"/>
    <property type="match status" value="1"/>
</dbReference>
<accession>H7EPP0</accession>
<dbReference type="RefSeq" id="WP_002706620.1">
    <property type="nucleotide sequence ID" value="NZ_AGRW01000055.1"/>
</dbReference>
<dbReference type="PANTHER" id="PTHR43081:SF1">
    <property type="entry name" value="ADENYLATE CYCLASE, TERMINAL-DIFFERENTIATION SPECIFIC"/>
    <property type="match status" value="1"/>
</dbReference>
<organism evidence="5 6">
    <name type="scientific">Treponema saccharophilum DSM 2985</name>
    <dbReference type="NCBI Taxonomy" id="907348"/>
    <lineage>
        <taxon>Bacteria</taxon>
        <taxon>Pseudomonadati</taxon>
        <taxon>Spirochaetota</taxon>
        <taxon>Spirochaetia</taxon>
        <taxon>Spirochaetales</taxon>
        <taxon>Treponemataceae</taxon>
        <taxon>Treponema</taxon>
    </lineage>
</organism>
<dbReference type="SUPFAM" id="SSF55073">
    <property type="entry name" value="Nucleotide cyclase"/>
    <property type="match status" value="1"/>
</dbReference>